<dbReference type="InterPro" id="IPR001841">
    <property type="entry name" value="Znf_RING"/>
</dbReference>
<evidence type="ECO:0000256" key="1">
    <source>
        <dbReference type="ARBA" id="ARBA00022723"/>
    </source>
</evidence>
<feature type="compositionally biased region" description="Basic residues" evidence="5">
    <location>
        <begin position="40"/>
        <end position="60"/>
    </location>
</feature>
<dbReference type="Proteomes" id="UP001431783">
    <property type="component" value="Unassembled WGS sequence"/>
</dbReference>
<evidence type="ECO:0000313" key="8">
    <source>
        <dbReference type="Proteomes" id="UP001431783"/>
    </source>
</evidence>
<organism evidence="7 8">
    <name type="scientific">Henosepilachna vigintioctopunctata</name>
    <dbReference type="NCBI Taxonomy" id="420089"/>
    <lineage>
        <taxon>Eukaryota</taxon>
        <taxon>Metazoa</taxon>
        <taxon>Ecdysozoa</taxon>
        <taxon>Arthropoda</taxon>
        <taxon>Hexapoda</taxon>
        <taxon>Insecta</taxon>
        <taxon>Pterygota</taxon>
        <taxon>Neoptera</taxon>
        <taxon>Endopterygota</taxon>
        <taxon>Coleoptera</taxon>
        <taxon>Polyphaga</taxon>
        <taxon>Cucujiformia</taxon>
        <taxon>Coccinelloidea</taxon>
        <taxon>Coccinellidae</taxon>
        <taxon>Epilachninae</taxon>
        <taxon>Epilachnini</taxon>
        <taxon>Henosepilachna</taxon>
    </lineage>
</organism>
<dbReference type="PANTHER" id="PTHR23041:SF78">
    <property type="entry name" value="E3 UBIQUITIN-PROTEIN LIGASE RNF4"/>
    <property type="match status" value="1"/>
</dbReference>
<dbReference type="InterPro" id="IPR017907">
    <property type="entry name" value="Znf_RING_CS"/>
</dbReference>
<keyword evidence="8" id="KW-1185">Reference proteome</keyword>
<dbReference type="InterPro" id="IPR047134">
    <property type="entry name" value="RNF4"/>
</dbReference>
<feature type="compositionally biased region" description="Low complexity" evidence="5">
    <location>
        <begin position="76"/>
        <end position="86"/>
    </location>
</feature>
<dbReference type="EMBL" id="JARQZJ010000002">
    <property type="protein sequence ID" value="KAK9869990.1"/>
    <property type="molecule type" value="Genomic_DNA"/>
</dbReference>
<comment type="caution">
    <text evidence="7">The sequence shown here is derived from an EMBL/GenBank/DDBJ whole genome shotgun (WGS) entry which is preliminary data.</text>
</comment>
<evidence type="ECO:0000256" key="5">
    <source>
        <dbReference type="SAM" id="MobiDB-lite"/>
    </source>
</evidence>
<evidence type="ECO:0000256" key="4">
    <source>
        <dbReference type="PROSITE-ProRule" id="PRU00175"/>
    </source>
</evidence>
<dbReference type="SMART" id="SM00184">
    <property type="entry name" value="RING"/>
    <property type="match status" value="1"/>
</dbReference>
<evidence type="ECO:0000256" key="2">
    <source>
        <dbReference type="ARBA" id="ARBA00022771"/>
    </source>
</evidence>
<dbReference type="GO" id="GO:0008270">
    <property type="term" value="F:zinc ion binding"/>
    <property type="evidence" value="ECO:0007669"/>
    <property type="project" value="UniProtKB-KW"/>
</dbReference>
<keyword evidence="2 4" id="KW-0863">Zinc-finger</keyword>
<evidence type="ECO:0000313" key="7">
    <source>
        <dbReference type="EMBL" id="KAK9869990.1"/>
    </source>
</evidence>
<dbReference type="PROSITE" id="PS00518">
    <property type="entry name" value="ZF_RING_1"/>
    <property type="match status" value="1"/>
</dbReference>
<dbReference type="SUPFAM" id="SSF57850">
    <property type="entry name" value="RING/U-box"/>
    <property type="match status" value="1"/>
</dbReference>
<dbReference type="Pfam" id="PF13639">
    <property type="entry name" value="zf-RING_2"/>
    <property type="match status" value="1"/>
</dbReference>
<keyword evidence="3" id="KW-0862">Zinc</keyword>
<proteinExistence type="predicted"/>
<protein>
    <recommendedName>
        <fullName evidence="6">RING-type domain-containing protein</fullName>
    </recommendedName>
</protein>
<dbReference type="PANTHER" id="PTHR23041">
    <property type="entry name" value="RING FINGER DOMAIN-CONTAINING"/>
    <property type="match status" value="1"/>
</dbReference>
<gene>
    <name evidence="7" type="ORF">WA026_006089</name>
</gene>
<dbReference type="InterPro" id="IPR013083">
    <property type="entry name" value="Znf_RING/FYVE/PHD"/>
</dbReference>
<evidence type="ECO:0000256" key="3">
    <source>
        <dbReference type="ARBA" id="ARBA00022833"/>
    </source>
</evidence>
<feature type="region of interest" description="Disordered" evidence="5">
    <location>
        <begin position="23"/>
        <end position="86"/>
    </location>
</feature>
<dbReference type="PROSITE" id="PS50089">
    <property type="entry name" value="ZF_RING_2"/>
    <property type="match status" value="1"/>
</dbReference>
<keyword evidence="1" id="KW-0479">Metal-binding</keyword>
<feature type="compositionally biased region" description="Basic and acidic residues" evidence="5">
    <location>
        <begin position="30"/>
        <end position="39"/>
    </location>
</feature>
<dbReference type="AlphaFoldDB" id="A0AAW1TQF1"/>
<sequence length="275" mass="31123">MPKCREFLRSQGRNRVIINCSSSDEMDTELNSKTKDIKKSLKKNKVPKRRTLRTTPKRSRLSSVEKANISSSKEPNMSTKTNTTNNSIIELDDSEDESKYSNINERVQGKIDKFFKSSGLISDDEDELLNVKISAKQNENSNKGNVPSKSVTANINEDCVLIEDDTSRINTLEDIENYCKETENLLKDANALLDKFAGNSNENTSELTKSPTNEREKGLGECPICYDKLAQKQVMSTQCGHLFCKDCIERIVKTVKKCPTCRKTVNKKKIFSIFI</sequence>
<feature type="domain" description="RING-type" evidence="6">
    <location>
        <begin position="222"/>
        <end position="262"/>
    </location>
</feature>
<reference evidence="7 8" key="1">
    <citation type="submission" date="2023-03" db="EMBL/GenBank/DDBJ databases">
        <title>Genome insight into feeding habits of ladybird beetles.</title>
        <authorList>
            <person name="Li H.-S."/>
            <person name="Huang Y.-H."/>
            <person name="Pang H."/>
        </authorList>
    </citation>
    <scope>NUCLEOTIDE SEQUENCE [LARGE SCALE GENOMIC DNA]</scope>
    <source>
        <strain evidence="7">SYSU_2023b</strain>
        <tissue evidence="7">Whole body</tissue>
    </source>
</reference>
<accession>A0AAW1TQF1</accession>
<evidence type="ECO:0000259" key="6">
    <source>
        <dbReference type="PROSITE" id="PS50089"/>
    </source>
</evidence>
<name>A0AAW1TQF1_9CUCU</name>
<dbReference type="Gene3D" id="3.30.40.10">
    <property type="entry name" value="Zinc/RING finger domain, C3HC4 (zinc finger)"/>
    <property type="match status" value="1"/>
</dbReference>